<proteinExistence type="predicted"/>
<evidence type="ECO:0000313" key="4">
    <source>
        <dbReference type="Proteomes" id="UP000505325"/>
    </source>
</evidence>
<dbReference type="RefSeq" id="WP_173633302.1">
    <property type="nucleotide sequence ID" value="NZ_CP054212.1"/>
</dbReference>
<sequence length="144" mass="17077">MIRYFLPLFFVSNFAVASLQPVENSFEVDECIKKFKDQNIDCLDKAITTSENALNSTYQKKLNEISNFNPENWWMGNKEQKDEMLKNFKENQRQWISYRDKYCSIALTQYQNSNHLGEVQTSCELNMNKRRIDEIKMFSVSSDD</sequence>
<dbReference type="EMBL" id="CP054212">
    <property type="protein sequence ID" value="QKJ86275.1"/>
    <property type="molecule type" value="Genomic_DNA"/>
</dbReference>
<keyword evidence="4" id="KW-1185">Reference proteome</keyword>
<gene>
    <name evidence="3" type="ORF">PMPD1_1314</name>
</gene>
<dbReference type="AlphaFoldDB" id="A0A6M8U6N5"/>
<evidence type="ECO:0000259" key="2">
    <source>
        <dbReference type="Pfam" id="PF07007"/>
    </source>
</evidence>
<dbReference type="Pfam" id="PF07007">
    <property type="entry name" value="LprI"/>
    <property type="match status" value="1"/>
</dbReference>
<feature type="chain" id="PRO_5026699150" evidence="1">
    <location>
        <begin position="18"/>
        <end position="144"/>
    </location>
</feature>
<feature type="signal peptide" evidence="1">
    <location>
        <begin position="1"/>
        <end position="17"/>
    </location>
</feature>
<evidence type="ECO:0000256" key="1">
    <source>
        <dbReference type="SAM" id="SignalP"/>
    </source>
</evidence>
<reference evidence="3 4" key="1">
    <citation type="submission" date="2020-06" db="EMBL/GenBank/DDBJ databases">
        <title>Genome sequence of Paramixta manurensis strain PD-1.</title>
        <authorList>
            <person name="Lee C.W."/>
            <person name="Kim J."/>
        </authorList>
    </citation>
    <scope>NUCLEOTIDE SEQUENCE [LARGE SCALE GENOMIC DNA]</scope>
    <source>
        <strain evidence="3 4">PD-1</strain>
    </source>
</reference>
<organism evidence="3 4">
    <name type="scientific">Paramixta manurensis</name>
    <dbReference type="NCBI Taxonomy" id="2740817"/>
    <lineage>
        <taxon>Bacteria</taxon>
        <taxon>Pseudomonadati</taxon>
        <taxon>Pseudomonadota</taxon>
        <taxon>Gammaproteobacteria</taxon>
        <taxon>Enterobacterales</taxon>
        <taxon>Erwiniaceae</taxon>
        <taxon>Paramixta</taxon>
    </lineage>
</organism>
<accession>A0A6M8U6N5</accession>
<evidence type="ECO:0000313" key="3">
    <source>
        <dbReference type="EMBL" id="QKJ86275.1"/>
    </source>
</evidence>
<keyword evidence="1" id="KW-0732">Signal</keyword>
<dbReference type="Gene3D" id="1.20.1270.180">
    <property type="match status" value="1"/>
</dbReference>
<dbReference type="InterPro" id="IPR009739">
    <property type="entry name" value="LprI-like_N"/>
</dbReference>
<name>A0A6M8U6N5_9GAMM</name>
<dbReference type="Proteomes" id="UP000505325">
    <property type="component" value="Chromosome"/>
</dbReference>
<protein>
    <submittedName>
        <fullName evidence="3">DUF1311 domain-containing protein</fullName>
    </submittedName>
</protein>
<feature type="domain" description="Lysozyme inhibitor LprI-like N-terminal" evidence="2">
    <location>
        <begin position="40"/>
        <end position="134"/>
    </location>
</feature>
<dbReference type="KEGG" id="pmak:PMPD1_1314"/>